<evidence type="ECO:0000259" key="11">
    <source>
        <dbReference type="Pfam" id="PF05193"/>
    </source>
</evidence>
<keyword evidence="4" id="KW-0479">Metal-binding</keyword>
<evidence type="ECO:0000256" key="1">
    <source>
        <dbReference type="ARBA" id="ARBA00001947"/>
    </source>
</evidence>
<keyword evidence="6" id="KW-0862">Zinc</keyword>
<dbReference type="InterPro" id="IPR050626">
    <property type="entry name" value="Peptidase_M16"/>
</dbReference>
<evidence type="ECO:0000256" key="5">
    <source>
        <dbReference type="ARBA" id="ARBA00022801"/>
    </source>
</evidence>
<evidence type="ECO:0000256" key="3">
    <source>
        <dbReference type="ARBA" id="ARBA00022670"/>
    </source>
</evidence>
<evidence type="ECO:0000259" key="10">
    <source>
        <dbReference type="Pfam" id="PF00675"/>
    </source>
</evidence>
<dbReference type="InterPro" id="IPR011249">
    <property type="entry name" value="Metalloenz_LuxS/M16"/>
</dbReference>
<evidence type="ECO:0000313" key="12">
    <source>
        <dbReference type="EMBL" id="TDR32506.1"/>
    </source>
</evidence>
<dbReference type="Pfam" id="PF05193">
    <property type="entry name" value="Peptidase_M16_C"/>
    <property type="match status" value="2"/>
</dbReference>
<dbReference type="InterPro" id="IPR001431">
    <property type="entry name" value="Pept_M16_Zn_BS"/>
</dbReference>
<reference evidence="12 13" key="1">
    <citation type="submission" date="2019-03" db="EMBL/GenBank/DDBJ databases">
        <title>Genomic Encyclopedia of Type Strains, Phase IV (KMG-IV): sequencing the most valuable type-strain genomes for metagenomic binning, comparative biology and taxonomic classification.</title>
        <authorList>
            <person name="Goeker M."/>
        </authorList>
    </citation>
    <scope>NUCLEOTIDE SEQUENCE [LARGE SCALE GENOMIC DNA]</scope>
    <source>
        <strain evidence="12 13">DSM 102852</strain>
    </source>
</reference>
<evidence type="ECO:0000256" key="4">
    <source>
        <dbReference type="ARBA" id="ARBA00022723"/>
    </source>
</evidence>
<evidence type="ECO:0000256" key="8">
    <source>
        <dbReference type="RuleBase" id="RU004447"/>
    </source>
</evidence>
<feature type="chain" id="PRO_5020587333" evidence="9">
    <location>
        <begin position="28"/>
        <end position="946"/>
    </location>
</feature>
<keyword evidence="7" id="KW-0482">Metalloprotease</keyword>
<dbReference type="Pfam" id="PF00675">
    <property type="entry name" value="Peptidase_M16"/>
    <property type="match status" value="1"/>
</dbReference>
<feature type="signal peptide" evidence="9">
    <location>
        <begin position="1"/>
        <end position="27"/>
    </location>
</feature>
<sequence length="946" mass="105842">MRPNHFKYLISATLILSASFLSINIHARAPLPESSLLSPIPVDERLTKGQLANGLNYYILPNSTPEKKVELRLIVKTGSLNERDDEQGLAHFMEHMAFNGTTNFPKHELVNQLEKMGVQFGADLNAYTGFNETVYILPIPTADPNNLAKGMQILEDWAFNATLADSDIEQERNVILEEWRASTQNPQARIQEQSLAVLTKDSLYAKRLPIGKTDIIEHAPPSTLRAFYKRWYRPNLMAVVMVGDVTVAQGKALIQQHFAKYNNPTEAITLPEVKLHNNPKPMIAVFEDKDLPSNTISWLQKERQDKMLTQTTADYIQVLKYTLLSQMLNSRFNELLDSAQPPFVSASAYIGSVAGIVRSKSALHLTADAAPEQQKSALTALQREVQRIVQHGFTQAELSRAKAQMLSLTLNQFNNRNKIESADKAAEYIRGETEGEYLPSLAWEASSQRAYLPYIELKDIDALARSYFTPDNRIVLVSSHDGDKALSLNDIEQILAQNSKVEAYAEKTKPTSLLNNLPKAGQIIATSYDKSLNLTTWTLSNGVKVSFKPTDFNQDEVQFIGHQAGGFSQLSDEVWRKTHWAFDALTEAGVNGLSKTQLSHLLADKIVKITLSSDETHQGVSGSFAPKDIETAMQMIYSLITGLNHNPDSFKGYLERAVAATANLSNDRMAAFQDTVERNLNRHNPRFHGAYPSATDWQATDYDLAYQSMRQAMDNANGMHFTFVGQINPKTLQRLSELYLGSLPSNLDATPSFKDNGYRPDFSKRTIEVAKGKEPLSLVHIAWGGETTYDRSERLALDAIGHIMTMRLTDQLREEQGGVYSIQAQGDVDRLPYAHFSFSIDFPCKPENSETLIQSALSVLQQLIDKGPTAQELEKFQKARAVGYREQLKNNSFWLNQLQATQKNGVSAQDILTYEQRLNALNVSDIQNTARKYLSSDGVTAVLKPE</sequence>
<feature type="domain" description="Peptidase M16 N-terminal" evidence="10">
    <location>
        <begin position="59"/>
        <end position="196"/>
    </location>
</feature>
<evidence type="ECO:0000256" key="2">
    <source>
        <dbReference type="ARBA" id="ARBA00007261"/>
    </source>
</evidence>
<accession>A0A4R6YAG9</accession>
<dbReference type="Proteomes" id="UP000294480">
    <property type="component" value="Unassembled WGS sequence"/>
</dbReference>
<dbReference type="PROSITE" id="PS00143">
    <property type="entry name" value="INSULINASE"/>
    <property type="match status" value="1"/>
</dbReference>
<dbReference type="GO" id="GO:0046872">
    <property type="term" value="F:metal ion binding"/>
    <property type="evidence" value="ECO:0007669"/>
    <property type="project" value="UniProtKB-KW"/>
</dbReference>
<keyword evidence="3 12" id="KW-0645">Protease</keyword>
<evidence type="ECO:0000256" key="7">
    <source>
        <dbReference type="ARBA" id="ARBA00023049"/>
    </source>
</evidence>
<evidence type="ECO:0000256" key="9">
    <source>
        <dbReference type="SAM" id="SignalP"/>
    </source>
</evidence>
<evidence type="ECO:0000256" key="6">
    <source>
        <dbReference type="ARBA" id="ARBA00022833"/>
    </source>
</evidence>
<protein>
    <submittedName>
        <fullName evidence="12">Zinc protease</fullName>
    </submittedName>
</protein>
<dbReference type="InterPro" id="IPR011765">
    <property type="entry name" value="Pept_M16_N"/>
</dbReference>
<comment type="cofactor">
    <cofactor evidence="1">
        <name>Zn(2+)</name>
        <dbReference type="ChEBI" id="CHEBI:29105"/>
    </cofactor>
</comment>
<keyword evidence="9" id="KW-0732">Signal</keyword>
<gene>
    <name evidence="12" type="ORF">DFR44_10319</name>
</gene>
<keyword evidence="13" id="KW-1185">Reference proteome</keyword>
<dbReference type="GO" id="GO:0004222">
    <property type="term" value="F:metalloendopeptidase activity"/>
    <property type="evidence" value="ECO:0007669"/>
    <property type="project" value="InterPro"/>
</dbReference>
<keyword evidence="5" id="KW-0378">Hydrolase</keyword>
<feature type="domain" description="Peptidase M16 C-terminal" evidence="11">
    <location>
        <begin position="223"/>
        <end position="405"/>
    </location>
</feature>
<name>A0A4R6YAG9_9BURK</name>
<dbReference type="GO" id="GO:0006508">
    <property type="term" value="P:proteolysis"/>
    <property type="evidence" value="ECO:0007669"/>
    <property type="project" value="UniProtKB-KW"/>
</dbReference>
<comment type="caution">
    <text evidence="12">The sequence shown here is derived from an EMBL/GenBank/DDBJ whole genome shotgun (WGS) entry which is preliminary data.</text>
</comment>
<dbReference type="SUPFAM" id="SSF63411">
    <property type="entry name" value="LuxS/MPP-like metallohydrolase"/>
    <property type="match status" value="4"/>
</dbReference>
<dbReference type="PANTHER" id="PTHR43690:SF34">
    <property type="entry name" value="ZINC PROTEASE PQQL-LIKE"/>
    <property type="match status" value="1"/>
</dbReference>
<organism evidence="12 13">
    <name type="scientific">Hydromonas duriensis</name>
    <dbReference type="NCBI Taxonomy" id="1527608"/>
    <lineage>
        <taxon>Bacteria</taxon>
        <taxon>Pseudomonadati</taxon>
        <taxon>Pseudomonadota</taxon>
        <taxon>Betaproteobacteria</taxon>
        <taxon>Burkholderiales</taxon>
        <taxon>Burkholderiaceae</taxon>
        <taxon>Hydromonas</taxon>
    </lineage>
</organism>
<dbReference type="InterPro" id="IPR007863">
    <property type="entry name" value="Peptidase_M16_C"/>
</dbReference>
<dbReference type="AlphaFoldDB" id="A0A4R6YAG9"/>
<dbReference type="EMBL" id="SNZE01000003">
    <property type="protein sequence ID" value="TDR32506.1"/>
    <property type="molecule type" value="Genomic_DNA"/>
</dbReference>
<dbReference type="PANTHER" id="PTHR43690">
    <property type="entry name" value="NARDILYSIN"/>
    <property type="match status" value="1"/>
</dbReference>
<proteinExistence type="inferred from homology"/>
<comment type="similarity">
    <text evidence="2 8">Belongs to the peptidase M16 family.</text>
</comment>
<evidence type="ECO:0000313" key="13">
    <source>
        <dbReference type="Proteomes" id="UP000294480"/>
    </source>
</evidence>
<dbReference type="Gene3D" id="3.30.830.10">
    <property type="entry name" value="Metalloenzyme, LuxS/M16 peptidase-like"/>
    <property type="match status" value="4"/>
</dbReference>
<feature type="domain" description="Peptidase M16 C-terminal" evidence="11">
    <location>
        <begin position="715"/>
        <end position="878"/>
    </location>
</feature>